<evidence type="ECO:0000313" key="2">
    <source>
        <dbReference type="Proteomes" id="UP001159370"/>
    </source>
</evidence>
<protein>
    <submittedName>
        <fullName evidence="1">Uncharacterized protein</fullName>
    </submittedName>
</protein>
<dbReference type="Proteomes" id="UP001159370">
    <property type="component" value="Unassembled WGS sequence"/>
</dbReference>
<sequence length="52" mass="5936">MTLQHQKLSGYILAIALANEQNSYGYRLHQATVSVQFATQIFGRHIQQISFL</sequence>
<comment type="caution">
    <text evidence="1">The sequence shown here is derived from an EMBL/GenBank/DDBJ whole genome shotgun (WGS) entry which is preliminary data.</text>
</comment>
<dbReference type="AlphaFoldDB" id="A0AA43KFN2"/>
<dbReference type="EMBL" id="JANQDL010000098">
    <property type="protein sequence ID" value="MDH6065024.1"/>
    <property type="molecule type" value="Genomic_DNA"/>
</dbReference>
<proteinExistence type="predicted"/>
<gene>
    <name evidence="1" type="ORF">NWP23_14935</name>
</gene>
<evidence type="ECO:0000313" key="1">
    <source>
        <dbReference type="EMBL" id="MDH6065024.1"/>
    </source>
</evidence>
<organism evidence="1 2">
    <name type="scientific">Umezakia ovalisporum FSS-62</name>
    <dbReference type="NCBI Taxonomy" id="2971776"/>
    <lineage>
        <taxon>Bacteria</taxon>
        <taxon>Bacillati</taxon>
        <taxon>Cyanobacteriota</taxon>
        <taxon>Cyanophyceae</taxon>
        <taxon>Nostocales</taxon>
        <taxon>Nodulariaceae</taxon>
        <taxon>Umezakia</taxon>
    </lineage>
</organism>
<name>A0AA43KFN2_9CYAN</name>
<dbReference type="RefSeq" id="WP_280650710.1">
    <property type="nucleotide sequence ID" value="NZ_JANQDL010000098.1"/>
</dbReference>
<accession>A0AA43KFN2</accession>
<reference evidence="1 2" key="1">
    <citation type="journal article" date="2023" name="J. Phycol.">
        <title>Chrysosporum ovalisporum is synonymous with the true-branching cyanobacterium Umezakia natans (Nostocales/Aphanizomenonaceae).</title>
        <authorList>
            <person name="McGregor G.B."/>
            <person name="Sendall B.C."/>
            <person name="Niiyama Y."/>
            <person name="Tuji A."/>
            <person name="Willis A."/>
        </authorList>
    </citation>
    <scope>NUCLEOTIDE SEQUENCE [LARGE SCALE GENOMIC DNA]</scope>
    <source>
        <strain evidence="1 2">FSS-62</strain>
    </source>
</reference>